<keyword evidence="4" id="KW-0067">ATP-binding</keyword>
<name>A0A8S5LM77_9CAUD</name>
<dbReference type="CDD" id="cd18785">
    <property type="entry name" value="SF2_C"/>
    <property type="match status" value="1"/>
</dbReference>
<dbReference type="PANTHER" id="PTHR11274:SF0">
    <property type="entry name" value="GENERAL TRANSCRIPTION AND DNA REPAIR FACTOR IIH HELICASE SUBUNIT XPB"/>
    <property type="match status" value="1"/>
</dbReference>
<dbReference type="Gene3D" id="3.40.50.300">
    <property type="entry name" value="P-loop containing nucleotide triphosphate hydrolases"/>
    <property type="match status" value="2"/>
</dbReference>
<evidence type="ECO:0000256" key="3">
    <source>
        <dbReference type="ARBA" id="ARBA00022806"/>
    </source>
</evidence>
<keyword evidence="2" id="KW-0378">Hydrolase</keyword>
<dbReference type="InterPro" id="IPR027417">
    <property type="entry name" value="P-loop_NTPase"/>
</dbReference>
<keyword evidence="1" id="KW-0547">Nucleotide-binding</keyword>
<evidence type="ECO:0000256" key="4">
    <source>
        <dbReference type="ARBA" id="ARBA00022840"/>
    </source>
</evidence>
<dbReference type="EMBL" id="BK015875">
    <property type="protein sequence ID" value="DAD70994.1"/>
    <property type="molecule type" value="Genomic_DNA"/>
</dbReference>
<dbReference type="Pfam" id="PF04851">
    <property type="entry name" value="ResIII"/>
    <property type="match status" value="1"/>
</dbReference>
<keyword evidence="3 6" id="KW-0347">Helicase</keyword>
<dbReference type="GO" id="GO:0005524">
    <property type="term" value="F:ATP binding"/>
    <property type="evidence" value="ECO:0007669"/>
    <property type="project" value="UniProtKB-KW"/>
</dbReference>
<dbReference type="GO" id="GO:0003677">
    <property type="term" value="F:DNA binding"/>
    <property type="evidence" value="ECO:0007669"/>
    <property type="project" value="InterPro"/>
</dbReference>
<evidence type="ECO:0000259" key="5">
    <source>
        <dbReference type="PROSITE" id="PS51192"/>
    </source>
</evidence>
<reference evidence="6" key="1">
    <citation type="journal article" date="2021" name="Proc. Natl. Acad. Sci. U.S.A.">
        <title>A Catalog of Tens of Thousands of Viruses from Human Metagenomes Reveals Hidden Associations with Chronic Diseases.</title>
        <authorList>
            <person name="Tisza M.J."/>
            <person name="Buck C.B."/>
        </authorList>
    </citation>
    <scope>NUCLEOTIDE SEQUENCE</scope>
    <source>
        <strain evidence="6">Ct5d86</strain>
    </source>
</reference>
<dbReference type="InterPro" id="IPR006935">
    <property type="entry name" value="Helicase/UvrB_N"/>
</dbReference>
<proteinExistence type="predicted"/>
<evidence type="ECO:0000313" key="6">
    <source>
        <dbReference type="EMBL" id="DAD70994.1"/>
    </source>
</evidence>
<dbReference type="GO" id="GO:0004386">
    <property type="term" value="F:helicase activity"/>
    <property type="evidence" value="ECO:0007669"/>
    <property type="project" value="UniProtKB-KW"/>
</dbReference>
<dbReference type="SUPFAM" id="SSF52540">
    <property type="entry name" value="P-loop containing nucleoside triphosphate hydrolases"/>
    <property type="match status" value="1"/>
</dbReference>
<dbReference type="InterPro" id="IPR014001">
    <property type="entry name" value="Helicase_ATP-bd"/>
</dbReference>
<evidence type="ECO:0000256" key="2">
    <source>
        <dbReference type="ARBA" id="ARBA00022801"/>
    </source>
</evidence>
<dbReference type="SMART" id="SM00490">
    <property type="entry name" value="HELICc"/>
    <property type="match status" value="1"/>
</dbReference>
<dbReference type="PANTHER" id="PTHR11274">
    <property type="entry name" value="RAD25/XP-B DNA REPAIR HELICASE"/>
    <property type="match status" value="1"/>
</dbReference>
<protein>
    <submittedName>
        <fullName evidence="6">DNA helicase</fullName>
    </submittedName>
</protein>
<sequence>MIIEVSNNLKVINPTQIFKDWCKLNLTISNPEYAKKARMHLWLGDTAKTLLLYEMVGDDLILPFGLLRSIPREVIHGASVVSKFAPAVNVRYDGAIPLYDYQDVALNKMYDAKFGILQSPAGSGKTQIGIALAMKTGRRTLWLCHTLDLIKQSKQRAEMYIKSDLIGMISSGKVNISNGITFATVQTMSKLDLTQYKDYWDCIIVDEVHRVSGSPTAVTMYRKVLNNLSARHKYGLSATVHRSDGFIKATFSLIGEVVYEVKSSDVADKILQVGIYPVGTGIQIGKSALNTDGTLNYAKLISYLTENIERNQVIVDCIEDGKSSLILSDRLEHLSAMINMLPIDKQLDAVMISGKMTTKKGKAERDQALDDMRSGKKKYLFATYSLAKEGLDIPRLERLYLTTPQSDYAIVTQSIGRIARRFNGKSEPIAYDFVDDIGFLVKKYKKRCSIYKKNKCYFVEDIDAES</sequence>
<dbReference type="Pfam" id="PF00271">
    <property type="entry name" value="Helicase_C"/>
    <property type="match status" value="1"/>
</dbReference>
<dbReference type="InterPro" id="IPR001650">
    <property type="entry name" value="Helicase_C-like"/>
</dbReference>
<dbReference type="InterPro" id="IPR050615">
    <property type="entry name" value="ATP-dep_DNA_Helicase"/>
</dbReference>
<dbReference type="GO" id="GO:0016787">
    <property type="term" value="F:hydrolase activity"/>
    <property type="evidence" value="ECO:0007669"/>
    <property type="project" value="UniProtKB-KW"/>
</dbReference>
<organism evidence="6">
    <name type="scientific">Siphoviridae sp. ct5d86</name>
    <dbReference type="NCBI Taxonomy" id="2827561"/>
    <lineage>
        <taxon>Viruses</taxon>
        <taxon>Duplodnaviria</taxon>
        <taxon>Heunggongvirae</taxon>
        <taxon>Uroviricota</taxon>
        <taxon>Caudoviricetes</taxon>
    </lineage>
</organism>
<dbReference type="SMART" id="SM00487">
    <property type="entry name" value="DEXDc"/>
    <property type="match status" value="1"/>
</dbReference>
<evidence type="ECO:0000256" key="1">
    <source>
        <dbReference type="ARBA" id="ARBA00022741"/>
    </source>
</evidence>
<dbReference type="PROSITE" id="PS51192">
    <property type="entry name" value="HELICASE_ATP_BIND_1"/>
    <property type="match status" value="1"/>
</dbReference>
<accession>A0A8S5LM77</accession>
<feature type="domain" description="Helicase ATP-binding" evidence="5">
    <location>
        <begin position="106"/>
        <end position="258"/>
    </location>
</feature>